<dbReference type="GO" id="GO:0005794">
    <property type="term" value="C:Golgi apparatus"/>
    <property type="evidence" value="ECO:0007669"/>
    <property type="project" value="TreeGrafter"/>
</dbReference>
<dbReference type="InterPro" id="IPR016024">
    <property type="entry name" value="ARM-type_fold"/>
</dbReference>
<evidence type="ECO:0000313" key="4">
    <source>
        <dbReference type="EMBL" id="KAF3081555.1"/>
    </source>
</evidence>
<dbReference type="GO" id="GO:0006897">
    <property type="term" value="P:endocytosis"/>
    <property type="evidence" value="ECO:0007669"/>
    <property type="project" value="TreeGrafter"/>
</dbReference>
<name>A0A7C8JBB8_ORBOL</name>
<sequence length="2054" mass="224547">MASNGGADSTADTDTYRPLQTSTVSLDVNKLQSLPNEQKELYLLSYLADLKRLVLSFDKDGATSHQFFVKKEIFKILNLSSPAPAKVTRDITGVCLAETFGRGDRKLLFESINELNAMISGGGKGDKDVKVRHAAVHCLGEVFRTAGDSALSLSSLSCSSLLKQYKLAQTHAGLRASCFVALSKVVKMLGSSMDETVARDIWKQARSAISSEKSHVVLMGALKCLENCSRETGYFDSSSDVEHIKTAVLRVAEASSTSTRKAAASCLAAALVRAFGTVDEVMAMKAPKKTNKKLKRTSTMPQDEDEVERPETPSQGPSKKSNRLKLTLEDMLRQLSIIYVKHSTNSKVRTTLALTYEDIFLRLGSPIVEANYGRIANHFFTEILSHAGLVLNRFRLLAAKRHVRFLLERVVGEQLLGESGQLAATRYLCNDVLKNYPQAIKERPEPTKYALGAALTALTSLIRTLESTVSSLQDIIREGLLQTLQHPSYTVQVNAAWCLRSFVTTVPSQLLPIITICMNNVNRELGLLASKRATAESFRKSISFANAMAAIISTTPLQPLYGSIDVTSRILNLATSLLKSSGDSDLRTSSTQIQVAWILIGGLMSLGPNFVKIHLSQLLLLWKNALPKPLAKDSLHDRGLLELSFLAHVRECALGSILCFLQFNARLVTTDVGKRIAAMLQNSSHFLNTLPERKQTDDISQKLTPSLNLLDLDLMVRRRIFQCYIRLVKVAQGEALQGNLMTVVASFFADPDRYTPSSLSTQIQNASGAFDGLWDVSDGYAFGVCSLIHGLDVDSYAWEKLGKDSNEVSGYKHWTSRGSVSSQIDRMLNEPVPGGLEHDSVCLYTVPLGDLPNPAPPATEVVNTAIDLFILLLPFQPPKVQESILEQTTNFLASGNLARDPGRKAAITVNVAVALLGVLKLVQMENQQAQISFRQSNVLKIIQDLLNGFLLDSDPFVRNIAAEAIGRLCNIGGNVFTGTQIKHLIDTVVSNRDPNARAGCAVAMGCVQTHVGGMAANLHLKTILGILMSLANDPHPVVHFWSLDGMARTIDAGGLTFSGYVGSTLGMIAQVYVSDTHNEEVGAIVNGNLEDELYTTAVLARCCDSLVGVLGPDLMELTKPRELMLTLLSQFYSDTSVTVKIGALRAYEQFAIYATSTLDLKEYTTRLQSLLQSLDLELQEVAIDGLYQLMKSDAQRIVEIADSGLTERLWELIDDRPHYEQVKNLFKNWVAQLTTLTAGDWVTRCQNVMVTMRSRVAVDPDALKSQGGGGIDLGDEEVAGFAAAAQNEDNSNGGNVAGSGQELLRWQVRTFAIECLLDILDILGKQGEAGTATLLRYIADIIKMAFTASTANVIALRIEGLKVINQILKVFGRTPDPDFPEAMLLEQYQAQIASALTPAFAVDSSPELASEALNVCAAFISTGIVQDIDRMGRILKLLTTALEAFSNDTENASIGDLRGLSYNAQVMVKMSLLSAWAELQVASLQQDYLVDVVKPHIVVLAPLWLASLREFARLRFEPDISMNAGGSGSITGSLDVVYSSLNRDVLLKFYQDSWLDLVDAIASLIEQDSEFVFDALDGKSASAPQGHIDKHGINYRDEPVAFFFVLFGIAFEALVGRPGGSEILATKEQILEVLQALKKILHPAVSGHAIYQEAIFTETIDLLDRLVLTEGLAIQLAVVEIARGLCISHPSARHNSNAKGESLSDDINQMFELTRLVTLVIANQLPNLNDRSKTVRGPLSDEAVNVIRASLDALVDTAEVFPAVIRMDLYACILHIFSTVFATGACQIAVVPKALPIFKRFIQLITRKSSVASATTPEDPTLIIQLRVALSQLTHVAETASRRDTEATMICVRNCLLAFVILIHSGINMIPANDELLTRVCDAFVDGLRDTITVKTAISCCRSVLMYQPKNGSDMELVKILLPRLLSYVGSDAKEVEGSKNAVMVVINGFVNTLDEGQKQTLLPLLIQTLLRRLALGSKRDPDNIDALQRDTAARLMELISMNQLLFKEILLRLNQEQKQLLEDTLRAGVRVGQEGHRDTESHAAPKIALKMNF</sequence>
<dbReference type="Pfam" id="PF20210">
    <property type="entry name" value="Laa1_Sip1_HTR5"/>
    <property type="match status" value="1"/>
</dbReference>
<dbReference type="PANTHER" id="PTHR21663">
    <property type="entry name" value="HYPOTHETICAL HEAT DOMAIN-CONTAINING"/>
    <property type="match status" value="1"/>
</dbReference>
<proteinExistence type="inferred from homology"/>
<dbReference type="GO" id="GO:0042147">
    <property type="term" value="P:retrograde transport, endosome to Golgi"/>
    <property type="evidence" value="ECO:0007669"/>
    <property type="project" value="TreeGrafter"/>
</dbReference>
<evidence type="ECO:0000313" key="6">
    <source>
        <dbReference type="Proteomes" id="UP000475325"/>
    </source>
</evidence>
<feature type="region of interest" description="Disordered" evidence="2">
    <location>
        <begin position="287"/>
        <end position="322"/>
    </location>
</feature>
<evidence type="ECO:0000313" key="7">
    <source>
        <dbReference type="Proteomes" id="UP000480548"/>
    </source>
</evidence>
<protein>
    <recommendedName>
        <fullName evidence="3">LAA1-like C-terminal TPR repeats domain-containing protein</fullName>
    </recommendedName>
</protein>
<dbReference type="Proteomes" id="UP000475325">
    <property type="component" value="Unassembled WGS sequence"/>
</dbReference>
<gene>
    <name evidence="4" type="ORF">TWF102_001630</name>
    <name evidence="5" type="ORF">TWF703_000690</name>
</gene>
<evidence type="ECO:0000259" key="3">
    <source>
        <dbReference type="Pfam" id="PF25808"/>
    </source>
</evidence>
<dbReference type="GO" id="GO:0016020">
    <property type="term" value="C:membrane"/>
    <property type="evidence" value="ECO:0007669"/>
    <property type="project" value="TreeGrafter"/>
</dbReference>
<dbReference type="SUPFAM" id="SSF48371">
    <property type="entry name" value="ARM repeat"/>
    <property type="match status" value="2"/>
</dbReference>
<organism evidence="4 6">
    <name type="scientific">Orbilia oligospora</name>
    <name type="common">Nematode-trapping fungus</name>
    <name type="synonym">Arthrobotrys oligospora</name>
    <dbReference type="NCBI Taxonomy" id="2813651"/>
    <lineage>
        <taxon>Eukaryota</taxon>
        <taxon>Fungi</taxon>
        <taxon>Dikarya</taxon>
        <taxon>Ascomycota</taxon>
        <taxon>Pezizomycotina</taxon>
        <taxon>Orbiliomycetes</taxon>
        <taxon>Orbiliales</taxon>
        <taxon>Orbiliaceae</taxon>
        <taxon>Orbilia</taxon>
    </lineage>
</organism>
<dbReference type="InterPro" id="IPR040108">
    <property type="entry name" value="Laa1/Sip1/HEATR5"/>
</dbReference>
<feature type="domain" description="LAA1-like C-terminal TPR repeats" evidence="3">
    <location>
        <begin position="1873"/>
        <end position="2037"/>
    </location>
</feature>
<dbReference type="Pfam" id="PF25808">
    <property type="entry name" value="TPR_LAA1_C"/>
    <property type="match status" value="1"/>
</dbReference>
<feature type="compositionally biased region" description="Basic residues" evidence="2">
    <location>
        <begin position="287"/>
        <end position="296"/>
    </location>
</feature>
<comment type="caution">
    <text evidence="4">The sequence shown here is derived from an EMBL/GenBank/DDBJ whole genome shotgun (WGS) entry which is preliminary data.</text>
</comment>
<accession>A0A7C8JBB8</accession>
<dbReference type="EMBL" id="WIQW01000125">
    <property type="protein sequence ID" value="KAF3081555.1"/>
    <property type="molecule type" value="Genomic_DNA"/>
</dbReference>
<dbReference type="Gene3D" id="1.25.10.10">
    <property type="entry name" value="Leucine-rich Repeat Variant"/>
    <property type="match status" value="3"/>
</dbReference>
<dbReference type="PANTHER" id="PTHR21663:SF0">
    <property type="entry name" value="HEAT REPEAT-CONTAINING PROTEIN 5B"/>
    <property type="match status" value="1"/>
</dbReference>
<dbReference type="GO" id="GO:0008104">
    <property type="term" value="P:intracellular protein localization"/>
    <property type="evidence" value="ECO:0007669"/>
    <property type="project" value="TreeGrafter"/>
</dbReference>
<dbReference type="InterPro" id="IPR057981">
    <property type="entry name" value="TPR_LAA1-like_C"/>
</dbReference>
<evidence type="ECO:0000313" key="5">
    <source>
        <dbReference type="EMBL" id="KAF3123613.1"/>
    </source>
</evidence>
<dbReference type="Pfam" id="PF25468">
    <property type="entry name" value="HEAT_HEATR5A"/>
    <property type="match status" value="1"/>
</dbReference>
<dbReference type="InterPro" id="IPR046837">
    <property type="entry name" value="Laa1/Sip1/HEATR5-like_HEAT"/>
</dbReference>
<reference evidence="6 7" key="1">
    <citation type="submission" date="2019-06" db="EMBL/GenBank/DDBJ databases">
        <authorList>
            <person name="Palmer J.M."/>
        </authorList>
    </citation>
    <scope>NUCLEOTIDE SEQUENCE [LARGE SCALE GENOMIC DNA]</scope>
    <source>
        <strain evidence="4 6">TWF102</strain>
        <strain evidence="5 7">TWF703</strain>
    </source>
</reference>
<dbReference type="GO" id="GO:0005829">
    <property type="term" value="C:cytosol"/>
    <property type="evidence" value="ECO:0007669"/>
    <property type="project" value="GOC"/>
</dbReference>
<dbReference type="GO" id="GO:0030139">
    <property type="term" value="C:endocytic vesicle"/>
    <property type="evidence" value="ECO:0007669"/>
    <property type="project" value="TreeGrafter"/>
</dbReference>
<dbReference type="EMBL" id="WIQZ01000108">
    <property type="protein sequence ID" value="KAF3123613.1"/>
    <property type="molecule type" value="Genomic_DNA"/>
</dbReference>
<evidence type="ECO:0000256" key="1">
    <source>
        <dbReference type="ARBA" id="ARBA00008304"/>
    </source>
</evidence>
<dbReference type="InterPro" id="IPR011989">
    <property type="entry name" value="ARM-like"/>
</dbReference>
<comment type="similarity">
    <text evidence="1">Belongs to the HEATR5 family.</text>
</comment>
<dbReference type="Proteomes" id="UP000480548">
    <property type="component" value="Unassembled WGS sequence"/>
</dbReference>
<evidence type="ECO:0000256" key="2">
    <source>
        <dbReference type="SAM" id="MobiDB-lite"/>
    </source>
</evidence>